<dbReference type="PaxDb" id="4113-PGSC0003DMT400096058"/>
<keyword evidence="1" id="KW-0175">Coiled coil</keyword>
<dbReference type="Proteomes" id="UP000011115">
    <property type="component" value="Unassembled WGS sequence"/>
</dbReference>
<dbReference type="InParanoid" id="M1DXM3"/>
<evidence type="ECO:0000313" key="4">
    <source>
        <dbReference type="Proteomes" id="UP000011115"/>
    </source>
</evidence>
<dbReference type="AlphaFoldDB" id="M1DXM3"/>
<feature type="region of interest" description="Disordered" evidence="2">
    <location>
        <begin position="127"/>
        <end position="149"/>
    </location>
</feature>
<dbReference type="EnsemblPlants" id="PGSC0003DMT400096058">
    <property type="protein sequence ID" value="PGSC0003DMT400096058"/>
    <property type="gene ID" value="PGSC0003DMG400045629"/>
</dbReference>
<accession>M1DXM3</accession>
<dbReference type="HOGENOM" id="CLU_109148_0_0_1"/>
<reference evidence="4" key="1">
    <citation type="journal article" date="2011" name="Nature">
        <title>Genome sequence and analysis of the tuber crop potato.</title>
        <authorList>
            <consortium name="The Potato Genome Sequencing Consortium"/>
        </authorList>
    </citation>
    <scope>NUCLEOTIDE SEQUENCE [LARGE SCALE GENOMIC DNA]</scope>
    <source>
        <strain evidence="4">cv. DM1-3 516 R44</strain>
    </source>
</reference>
<sequence length="221" mass="24814">MDNPSSDLRTHHNLEISNLTLLQGRRVNLELICVNKLVGHPYFTRSKAPKDSFPDQSLLKGKAVIGDNNDEISLTDVVVAQPAAADQNELIMQLMQQIAEMRIEMQRRQDLRNLGFAFNAPADVRPPLHFPPSNAKQAQNQPSNPAQNPRIIDLTASNPHHASISYQAPPPPQGEVIENWFKEGDIVLEEMIETPVILDSEPKEQMPNWTSTPLLIPRSPW</sequence>
<evidence type="ECO:0000256" key="2">
    <source>
        <dbReference type="SAM" id="MobiDB-lite"/>
    </source>
</evidence>
<name>M1DXM3_SOLTU</name>
<proteinExistence type="predicted"/>
<feature type="coiled-coil region" evidence="1">
    <location>
        <begin position="84"/>
        <end position="111"/>
    </location>
</feature>
<reference evidence="3" key="2">
    <citation type="submission" date="2015-06" db="UniProtKB">
        <authorList>
            <consortium name="EnsemblPlants"/>
        </authorList>
    </citation>
    <scope>IDENTIFICATION</scope>
    <source>
        <strain evidence="3">DM1-3 516 R44</strain>
    </source>
</reference>
<evidence type="ECO:0000256" key="1">
    <source>
        <dbReference type="SAM" id="Coils"/>
    </source>
</evidence>
<dbReference type="Gramene" id="PGSC0003DMT400096058">
    <property type="protein sequence ID" value="PGSC0003DMT400096058"/>
    <property type="gene ID" value="PGSC0003DMG400045629"/>
</dbReference>
<evidence type="ECO:0000313" key="3">
    <source>
        <dbReference type="EnsemblPlants" id="PGSC0003DMT400096058"/>
    </source>
</evidence>
<feature type="compositionally biased region" description="Low complexity" evidence="2">
    <location>
        <begin position="133"/>
        <end position="149"/>
    </location>
</feature>
<keyword evidence="4" id="KW-1185">Reference proteome</keyword>
<organism evidence="3 4">
    <name type="scientific">Solanum tuberosum</name>
    <name type="common">Potato</name>
    <dbReference type="NCBI Taxonomy" id="4113"/>
    <lineage>
        <taxon>Eukaryota</taxon>
        <taxon>Viridiplantae</taxon>
        <taxon>Streptophyta</taxon>
        <taxon>Embryophyta</taxon>
        <taxon>Tracheophyta</taxon>
        <taxon>Spermatophyta</taxon>
        <taxon>Magnoliopsida</taxon>
        <taxon>eudicotyledons</taxon>
        <taxon>Gunneridae</taxon>
        <taxon>Pentapetalae</taxon>
        <taxon>asterids</taxon>
        <taxon>lamiids</taxon>
        <taxon>Solanales</taxon>
        <taxon>Solanaceae</taxon>
        <taxon>Solanoideae</taxon>
        <taxon>Solaneae</taxon>
        <taxon>Solanum</taxon>
    </lineage>
</organism>
<protein>
    <submittedName>
        <fullName evidence="3">Uncharacterized protein</fullName>
    </submittedName>
</protein>